<name>A0ABQ6A5T2_9PROT</name>
<dbReference type="EMBL" id="BSOS01000067">
    <property type="protein sequence ID" value="GLR67810.1"/>
    <property type="molecule type" value="Genomic_DNA"/>
</dbReference>
<sequence length="76" mass="8628">MATNHDHPHYVTIPEWVKRTGISRAKTYELLAENVLQSRKIGARTLVDFIAGLAWIDAQPAAKIRQRFKVMPGSKK</sequence>
<evidence type="ECO:0000313" key="2">
    <source>
        <dbReference type="Proteomes" id="UP001156641"/>
    </source>
</evidence>
<dbReference type="RefSeq" id="WP_284258567.1">
    <property type="nucleotide sequence ID" value="NZ_BSOS01000067.1"/>
</dbReference>
<organism evidence="1 2">
    <name type="scientific">Acidocella aquatica</name>
    <dbReference type="NCBI Taxonomy" id="1922313"/>
    <lineage>
        <taxon>Bacteria</taxon>
        <taxon>Pseudomonadati</taxon>
        <taxon>Pseudomonadota</taxon>
        <taxon>Alphaproteobacteria</taxon>
        <taxon>Acetobacterales</taxon>
        <taxon>Acidocellaceae</taxon>
        <taxon>Acidocella</taxon>
    </lineage>
</organism>
<proteinExistence type="predicted"/>
<gene>
    <name evidence="1" type="ORF">GCM10010909_24910</name>
</gene>
<evidence type="ECO:0000313" key="1">
    <source>
        <dbReference type="EMBL" id="GLR67810.1"/>
    </source>
</evidence>
<reference evidence="2" key="1">
    <citation type="journal article" date="2019" name="Int. J. Syst. Evol. Microbiol.">
        <title>The Global Catalogue of Microorganisms (GCM) 10K type strain sequencing project: providing services to taxonomists for standard genome sequencing and annotation.</title>
        <authorList>
            <consortium name="The Broad Institute Genomics Platform"/>
            <consortium name="The Broad Institute Genome Sequencing Center for Infectious Disease"/>
            <person name="Wu L."/>
            <person name="Ma J."/>
        </authorList>
    </citation>
    <scope>NUCLEOTIDE SEQUENCE [LARGE SCALE GENOMIC DNA]</scope>
    <source>
        <strain evidence="2">NBRC 112502</strain>
    </source>
</reference>
<keyword evidence="2" id="KW-1185">Reference proteome</keyword>
<comment type="caution">
    <text evidence="1">The sequence shown here is derived from an EMBL/GenBank/DDBJ whole genome shotgun (WGS) entry which is preliminary data.</text>
</comment>
<protein>
    <recommendedName>
        <fullName evidence="3">Excisionase</fullName>
    </recommendedName>
</protein>
<dbReference type="Proteomes" id="UP001156641">
    <property type="component" value="Unassembled WGS sequence"/>
</dbReference>
<accession>A0ABQ6A5T2</accession>
<evidence type="ECO:0008006" key="3">
    <source>
        <dbReference type="Google" id="ProtNLM"/>
    </source>
</evidence>